<evidence type="ECO:0000259" key="1">
    <source>
        <dbReference type="Pfam" id="PF00535"/>
    </source>
</evidence>
<proteinExistence type="predicted"/>
<protein>
    <submittedName>
        <fullName evidence="2">Glycosyltransferase family 2 protein</fullName>
        <ecNumber evidence="2">2.4.-.-</ecNumber>
    </submittedName>
</protein>
<dbReference type="InterPro" id="IPR029044">
    <property type="entry name" value="Nucleotide-diphossugar_trans"/>
</dbReference>
<sequence length="296" mass="33727">MSVILATFNAGSFLRTCIASILKQSLEDYELIIVDDGSTDQSHKIVEGFTDRRIKYFCLPENCGVAQARNFGLMMASGDYIAVMDSDDQAHPRRLERQVAYLNSRPRIGIVGSHVIKAVKSRHILMKYVDNDAIIKARLLALNGSALIHPSTMIRHKTLRDLYINYPGTKTDEDHHMWFLAAKRGINFGVVEEPLLIYRRHGKNITSEGSLDAKAHQARKGPLRTEILSHFFPNASRTALKQVANLFGINRIRNKKFFYGSEFSDFYKTIDKQSSVLGESRTELKKIINWALRRHF</sequence>
<reference evidence="2 3" key="1">
    <citation type="submission" date="2024-02" db="EMBL/GenBank/DDBJ databases">
        <title>New especies of Spiribacter isolated from saline water.</title>
        <authorList>
            <person name="Leon M.J."/>
            <person name="De La Haba R."/>
            <person name="Sanchez-Porro C."/>
            <person name="Ventosa A."/>
        </authorList>
    </citation>
    <scope>NUCLEOTIDE SEQUENCE [LARGE SCALE GENOMIC DNA]</scope>
    <source>
        <strain evidence="3">ag22IC4-227</strain>
    </source>
</reference>
<keyword evidence="2" id="KW-0328">Glycosyltransferase</keyword>
<dbReference type="Gene3D" id="3.90.550.10">
    <property type="entry name" value="Spore Coat Polysaccharide Biosynthesis Protein SpsA, Chain A"/>
    <property type="match status" value="1"/>
</dbReference>
<dbReference type="EC" id="2.4.-.-" evidence="2"/>
<feature type="domain" description="Glycosyltransferase 2-like" evidence="1">
    <location>
        <begin position="2"/>
        <end position="159"/>
    </location>
</feature>
<comment type="caution">
    <text evidence="2">The sequence shown here is derived from an EMBL/GenBank/DDBJ whole genome shotgun (WGS) entry which is preliminary data.</text>
</comment>
<dbReference type="InterPro" id="IPR001173">
    <property type="entry name" value="Glyco_trans_2-like"/>
</dbReference>
<organism evidence="2 3">
    <name type="scientific">Spiribacter onubensis</name>
    <dbReference type="NCBI Taxonomy" id="3122420"/>
    <lineage>
        <taxon>Bacteria</taxon>
        <taxon>Pseudomonadati</taxon>
        <taxon>Pseudomonadota</taxon>
        <taxon>Gammaproteobacteria</taxon>
        <taxon>Chromatiales</taxon>
        <taxon>Ectothiorhodospiraceae</taxon>
        <taxon>Spiribacter</taxon>
    </lineage>
</organism>
<name>A0ABV3S9J4_9GAMM</name>
<gene>
    <name evidence="2" type="ORF">V6X64_06875</name>
</gene>
<keyword evidence="3" id="KW-1185">Reference proteome</keyword>
<dbReference type="PANTHER" id="PTHR22916">
    <property type="entry name" value="GLYCOSYLTRANSFERASE"/>
    <property type="match status" value="1"/>
</dbReference>
<dbReference type="PANTHER" id="PTHR22916:SF3">
    <property type="entry name" value="UDP-GLCNAC:BETAGAL BETA-1,3-N-ACETYLGLUCOSAMINYLTRANSFERASE-LIKE PROTEIN 1"/>
    <property type="match status" value="1"/>
</dbReference>
<dbReference type="Pfam" id="PF00535">
    <property type="entry name" value="Glycos_transf_2"/>
    <property type="match status" value="1"/>
</dbReference>
<keyword evidence="2" id="KW-0808">Transferase</keyword>
<accession>A0ABV3S9J4</accession>
<dbReference type="GO" id="GO:0016757">
    <property type="term" value="F:glycosyltransferase activity"/>
    <property type="evidence" value="ECO:0007669"/>
    <property type="project" value="UniProtKB-KW"/>
</dbReference>
<evidence type="ECO:0000313" key="3">
    <source>
        <dbReference type="Proteomes" id="UP001556653"/>
    </source>
</evidence>
<dbReference type="Proteomes" id="UP001556653">
    <property type="component" value="Unassembled WGS sequence"/>
</dbReference>
<evidence type="ECO:0000313" key="2">
    <source>
        <dbReference type="EMBL" id="MEX0386710.1"/>
    </source>
</evidence>
<dbReference type="EMBL" id="JBAKFJ010000001">
    <property type="protein sequence ID" value="MEX0386710.1"/>
    <property type="molecule type" value="Genomic_DNA"/>
</dbReference>
<dbReference type="SUPFAM" id="SSF53448">
    <property type="entry name" value="Nucleotide-diphospho-sugar transferases"/>
    <property type="match status" value="1"/>
</dbReference>